<dbReference type="Pfam" id="PF13692">
    <property type="entry name" value="Glyco_trans_1_4"/>
    <property type="match status" value="1"/>
</dbReference>
<evidence type="ECO:0008006" key="3">
    <source>
        <dbReference type="Google" id="ProtNLM"/>
    </source>
</evidence>
<reference evidence="1 2" key="1">
    <citation type="journal article" date="2016" name="Nat. Commun.">
        <title>Thousands of microbial genomes shed light on interconnected biogeochemical processes in an aquifer system.</title>
        <authorList>
            <person name="Anantharaman K."/>
            <person name="Brown C.T."/>
            <person name="Hug L.A."/>
            <person name="Sharon I."/>
            <person name="Castelle C.J."/>
            <person name="Probst A.J."/>
            <person name="Thomas B.C."/>
            <person name="Singh A."/>
            <person name="Wilkins M.J."/>
            <person name="Karaoz U."/>
            <person name="Brodie E.L."/>
            <person name="Williams K.H."/>
            <person name="Hubbard S.S."/>
            <person name="Banfield J.F."/>
        </authorList>
    </citation>
    <scope>NUCLEOTIDE SEQUENCE [LARGE SCALE GENOMIC DNA]</scope>
</reference>
<name>A0A1F5KP79_9BACT</name>
<dbReference type="PANTHER" id="PTHR12526:SF630">
    <property type="entry name" value="GLYCOSYLTRANSFERASE"/>
    <property type="match status" value="1"/>
</dbReference>
<accession>A0A1F5KP79</accession>
<proteinExistence type="predicted"/>
<evidence type="ECO:0000313" key="1">
    <source>
        <dbReference type="EMBL" id="OGE42644.1"/>
    </source>
</evidence>
<evidence type="ECO:0000313" key="2">
    <source>
        <dbReference type="Proteomes" id="UP000178565"/>
    </source>
</evidence>
<dbReference type="SUPFAM" id="SSF53756">
    <property type="entry name" value="UDP-Glycosyltransferase/glycogen phosphorylase"/>
    <property type="match status" value="1"/>
</dbReference>
<dbReference type="PANTHER" id="PTHR12526">
    <property type="entry name" value="GLYCOSYLTRANSFERASE"/>
    <property type="match status" value="1"/>
</dbReference>
<gene>
    <name evidence="1" type="ORF">A3B45_00360</name>
</gene>
<dbReference type="EMBL" id="MFDM01000023">
    <property type="protein sequence ID" value="OGE42644.1"/>
    <property type="molecule type" value="Genomic_DNA"/>
</dbReference>
<sequence length="390" mass="44722">MKLNKAKTTILLVTHYMILTEDGEDTDQRIRSYLKDKVKRIVHITNPFPYIPDRDSHLIIYENGKKIQQFKVSVVKGPHWIQYLHHVLLIYYFLMKSGFSYDLCIAMENLSFMAIYPLRFLGFIKRVVYYSLDFVPTRFSNPLLNRFYHLIDRIACKLSDRNWVMVRKQMAARLKYGITANNSAPFSVVPNGYDIKKINVRLTDKIDLYNIVYAGGFREGTGVNLVIKTMPLLIKKFPNIRLTIIGTGQEEAKLKRLISDLKIGKHVNFLGYIASFWDLTDILATKSIGLAPYKPIPGSFSYFADPSKIKLYMASGLPVITTNVTTLSKVISKTKSGIVIDYSEESLYNALAAMLNNKTEYKLYKDAAIKLANRFDIGHILDFAIRKVPN</sequence>
<organism evidence="1 2">
    <name type="scientific">Candidatus Daviesbacteria bacterium RIFCSPLOWO2_01_FULL_39_12</name>
    <dbReference type="NCBI Taxonomy" id="1797785"/>
    <lineage>
        <taxon>Bacteria</taxon>
        <taxon>Candidatus Daviesiibacteriota</taxon>
    </lineage>
</organism>
<dbReference type="AlphaFoldDB" id="A0A1F5KP79"/>
<dbReference type="Gene3D" id="3.40.50.2000">
    <property type="entry name" value="Glycogen Phosphorylase B"/>
    <property type="match status" value="1"/>
</dbReference>
<dbReference type="STRING" id="1797785.A3B45_00360"/>
<protein>
    <recommendedName>
        <fullName evidence="3">Glycosyl transferase family 1 domain-containing protein</fullName>
    </recommendedName>
</protein>
<comment type="caution">
    <text evidence="1">The sequence shown here is derived from an EMBL/GenBank/DDBJ whole genome shotgun (WGS) entry which is preliminary data.</text>
</comment>
<dbReference type="Proteomes" id="UP000178565">
    <property type="component" value="Unassembled WGS sequence"/>
</dbReference>